<comment type="caution">
    <text evidence="1">The sequence shown here is derived from an EMBL/GenBank/DDBJ whole genome shotgun (WGS) entry which is preliminary data.</text>
</comment>
<evidence type="ECO:0000313" key="3">
    <source>
        <dbReference type="Proteomes" id="UP000198717"/>
    </source>
</evidence>
<dbReference type="Proteomes" id="UP000198717">
    <property type="component" value="Unassembled WGS sequence"/>
</dbReference>
<evidence type="ECO:0000313" key="4">
    <source>
        <dbReference type="Proteomes" id="UP000321224"/>
    </source>
</evidence>
<dbReference type="RefSeq" id="WP_090491676.1">
    <property type="nucleotide sequence ID" value="NZ_BJVY01000051.1"/>
</dbReference>
<accession>A0A511HMP3</accession>
<protein>
    <submittedName>
        <fullName evidence="1">Uncharacterized protein</fullName>
    </submittedName>
</protein>
<sequence length="94" mass="10349">MFVDKTGAHTAPTLSLKRKTLVFDQRVNKQVAWLDGVVVPPIGSKIELAEPNVTGFVTGIRLMLGQPGGDTHSEIPSNVCIDVEIPEEWWKHNS</sequence>
<evidence type="ECO:0000313" key="1">
    <source>
        <dbReference type="EMBL" id="GEL74635.1"/>
    </source>
</evidence>
<keyword evidence="3" id="KW-1185">Reference proteome</keyword>
<dbReference type="Proteomes" id="UP000321224">
    <property type="component" value="Unassembled WGS sequence"/>
</dbReference>
<dbReference type="EMBL" id="FNAJ01000008">
    <property type="protein sequence ID" value="SDE54785.1"/>
    <property type="molecule type" value="Genomic_DNA"/>
</dbReference>
<gene>
    <name evidence="1" type="ORF">MVI01_64190</name>
    <name evidence="2" type="ORF">SAMN04488504_108164</name>
</gene>
<evidence type="ECO:0000313" key="2">
    <source>
        <dbReference type="EMBL" id="SDE54785.1"/>
    </source>
</evidence>
<reference evidence="2 3" key="1">
    <citation type="submission" date="2016-10" db="EMBL/GenBank/DDBJ databases">
        <authorList>
            <person name="Varghese N."/>
            <person name="Submissions S."/>
        </authorList>
    </citation>
    <scope>NUCLEOTIDE SEQUENCE [LARGE SCALE GENOMIC DNA]</scope>
    <source>
        <strain evidence="2 3">DSM 2260</strain>
    </source>
</reference>
<dbReference type="AlphaFoldDB" id="A0A511HMP3"/>
<organism evidence="1 4">
    <name type="scientific">Myxococcus virescens</name>
    <dbReference type="NCBI Taxonomy" id="83456"/>
    <lineage>
        <taxon>Bacteria</taxon>
        <taxon>Pseudomonadati</taxon>
        <taxon>Myxococcota</taxon>
        <taxon>Myxococcia</taxon>
        <taxon>Myxococcales</taxon>
        <taxon>Cystobacterineae</taxon>
        <taxon>Myxococcaceae</taxon>
        <taxon>Myxococcus</taxon>
    </lineage>
</organism>
<reference evidence="1 4" key="2">
    <citation type="submission" date="2019-07" db="EMBL/GenBank/DDBJ databases">
        <title>Whole genome shotgun sequence of Myxococcus virescens NBRC 100334.</title>
        <authorList>
            <person name="Hosoyama A."/>
            <person name="Uohara A."/>
            <person name="Ohji S."/>
            <person name="Ichikawa N."/>
        </authorList>
    </citation>
    <scope>NUCLEOTIDE SEQUENCE [LARGE SCALE GENOMIC DNA]</scope>
    <source>
        <strain evidence="1 4">NBRC 100334</strain>
    </source>
</reference>
<name>A0A511HMP3_9BACT</name>
<proteinExistence type="predicted"/>
<dbReference type="EMBL" id="BJVY01000051">
    <property type="protein sequence ID" value="GEL74635.1"/>
    <property type="molecule type" value="Genomic_DNA"/>
</dbReference>